<evidence type="ECO:0000313" key="2">
    <source>
        <dbReference type="EMBL" id="EXL10279.1"/>
    </source>
</evidence>
<keyword evidence="1" id="KW-0802">TPR repeat</keyword>
<sequence>MAIASSRHLETDHPDVALALYPLNAEALIADTVARLNRQDADARLDEMEAQVRRAVPANAGDARIYSLLGEILRRRGEADTAYAMFDHALTLASTEIHALHWSVQRAVAAAEYDKAAEALDLMFRRWPDQVGAFAAAVPQVFSQADSYEVLLEMLAAAPPWRSRLISALARGESDDLAFTARLLQDLALGSSPPASSETAQLIASLFRHKQYDLAYRTFLLTLAPHERELSGFVFNGQFRQGPSGRRFDWGVRQQPGMVLSLPSGPASGPPGYGLSLEFSGTPVLRIGLEQYLSLPSGAYEIEFRASATAAELPKSLMWAIDCADPGQPIVRVEVPAGTYQERSVRDTFTIPQNCPVQTLTLRTNAMVENWSNRYSGEVLFHDIRILAVQS</sequence>
<dbReference type="RefSeq" id="WP_035023182.1">
    <property type="nucleotide sequence ID" value="NZ_KK073878.1"/>
</dbReference>
<dbReference type="EMBL" id="SNZF01000005">
    <property type="protein sequence ID" value="TDR36462.1"/>
    <property type="molecule type" value="Genomic_DNA"/>
</dbReference>
<dbReference type="eggNOG" id="COG0457">
    <property type="taxonomic scope" value="Bacteria"/>
</dbReference>
<keyword evidence="5" id="KW-1185">Reference proteome</keyword>
<reference evidence="2 4" key="1">
    <citation type="submission" date="2014-02" db="EMBL/GenBank/DDBJ databases">
        <title>Aquamicrobium defluvii Genome sequencing.</title>
        <authorList>
            <person name="Wang X."/>
        </authorList>
    </citation>
    <scope>NUCLEOTIDE SEQUENCE [LARGE SCALE GENOMIC DNA]</scope>
    <source>
        <strain evidence="2 4">W13Z1</strain>
    </source>
</reference>
<evidence type="ECO:0000313" key="4">
    <source>
        <dbReference type="Proteomes" id="UP000019849"/>
    </source>
</evidence>
<evidence type="ECO:0000256" key="1">
    <source>
        <dbReference type="PROSITE-ProRule" id="PRU00339"/>
    </source>
</evidence>
<name>A0A011TF32_9HYPH</name>
<dbReference type="AlphaFoldDB" id="A0A011TF32"/>
<accession>A0A011TF32</accession>
<dbReference type="SUPFAM" id="SSF48452">
    <property type="entry name" value="TPR-like"/>
    <property type="match status" value="1"/>
</dbReference>
<dbReference type="PROSITE" id="PS50005">
    <property type="entry name" value="TPR"/>
    <property type="match status" value="1"/>
</dbReference>
<evidence type="ECO:0000313" key="5">
    <source>
        <dbReference type="Proteomes" id="UP000294958"/>
    </source>
</evidence>
<dbReference type="STRING" id="69279.BG36_08225"/>
<evidence type="ECO:0000313" key="3">
    <source>
        <dbReference type="EMBL" id="TDR36462.1"/>
    </source>
</evidence>
<protein>
    <submittedName>
        <fullName evidence="2">Uncharacterized protein</fullName>
    </submittedName>
</protein>
<feature type="repeat" description="TPR" evidence="1">
    <location>
        <begin position="63"/>
        <end position="96"/>
    </location>
</feature>
<proteinExistence type="predicted"/>
<dbReference type="OrthoDB" id="8410830at2"/>
<dbReference type="HOGENOM" id="CLU_705242_0_0_5"/>
<organism evidence="2 4">
    <name type="scientific">Aquamicrobium defluvii</name>
    <dbReference type="NCBI Taxonomy" id="69279"/>
    <lineage>
        <taxon>Bacteria</taxon>
        <taxon>Pseudomonadati</taxon>
        <taxon>Pseudomonadota</taxon>
        <taxon>Alphaproteobacteria</taxon>
        <taxon>Hyphomicrobiales</taxon>
        <taxon>Phyllobacteriaceae</taxon>
        <taxon>Aquamicrobium</taxon>
    </lineage>
</organism>
<gene>
    <name evidence="2" type="ORF">BG36_08225</name>
    <name evidence="3" type="ORF">DES43_105129</name>
</gene>
<dbReference type="InterPro" id="IPR011990">
    <property type="entry name" value="TPR-like_helical_dom_sf"/>
</dbReference>
<comment type="caution">
    <text evidence="2">The sequence shown here is derived from an EMBL/GenBank/DDBJ whole genome shotgun (WGS) entry which is preliminary data.</text>
</comment>
<dbReference type="Gene3D" id="1.25.40.10">
    <property type="entry name" value="Tetratricopeptide repeat domain"/>
    <property type="match status" value="1"/>
</dbReference>
<dbReference type="Proteomes" id="UP000019849">
    <property type="component" value="Unassembled WGS sequence"/>
</dbReference>
<dbReference type="EMBL" id="JENY01000002">
    <property type="protein sequence ID" value="EXL10279.1"/>
    <property type="molecule type" value="Genomic_DNA"/>
</dbReference>
<dbReference type="Proteomes" id="UP000294958">
    <property type="component" value="Unassembled WGS sequence"/>
</dbReference>
<dbReference type="InterPro" id="IPR019734">
    <property type="entry name" value="TPR_rpt"/>
</dbReference>
<reference evidence="3 5" key="2">
    <citation type="submission" date="2019-03" db="EMBL/GenBank/DDBJ databases">
        <title>Genomic Encyclopedia of Type Strains, Phase IV (KMG-IV): sequencing the most valuable type-strain genomes for metagenomic binning, comparative biology and taxonomic classification.</title>
        <authorList>
            <person name="Goeker M."/>
        </authorList>
    </citation>
    <scope>NUCLEOTIDE SEQUENCE [LARGE SCALE GENOMIC DNA]</scope>
    <source>
        <strain evidence="3 5">DSM 11603</strain>
    </source>
</reference>
<dbReference type="PATRIC" id="fig|69279.3.peg.551"/>